<dbReference type="EMBL" id="CP001698">
    <property type="protein sequence ID" value="ADN01527.1"/>
    <property type="molecule type" value="Genomic_DNA"/>
</dbReference>
<gene>
    <name evidence="2" type="ordered locus">STHERM_c05620</name>
</gene>
<dbReference type="KEGG" id="sta:STHERM_c05620"/>
<evidence type="ECO:0000313" key="3">
    <source>
        <dbReference type="Proteomes" id="UP000001296"/>
    </source>
</evidence>
<sequence length="121" mass="13179">MNRIEWKWVFVSMGIFLVTEVVLRVGLTLFGILTLGIGFILFLFIKPAVYFLGGLLSGYISPGITLMEPALGAVLINVLSTVLYTPVFGIGKLLGLMISSLAAFFFALIGARTGERLQYLS</sequence>
<proteinExistence type="predicted"/>
<dbReference type="PaxDb" id="665571-STHERM_c05620"/>
<evidence type="ECO:0000313" key="2">
    <source>
        <dbReference type="EMBL" id="ADN01527.1"/>
    </source>
</evidence>
<reference evidence="2 3" key="2">
    <citation type="journal article" date="2010" name="J. Bacteriol.">
        <title>Genome sequence of the polysaccharide-degrading, thermophilic anaerobe Spirochaeta thermophila DSM 6192.</title>
        <authorList>
            <person name="Angelov A."/>
            <person name="Liebl S."/>
            <person name="Ballschmiter M."/>
            <person name="Bomeke M."/>
            <person name="Lehmann R."/>
            <person name="Liesegang H."/>
            <person name="Daniel R."/>
            <person name="Liebl W."/>
        </authorList>
    </citation>
    <scope>NUCLEOTIDE SEQUENCE [LARGE SCALE GENOMIC DNA]</scope>
    <source>
        <strain evidence="3">ATCC 49972 / DSM 6192 / RI 19.B1</strain>
    </source>
</reference>
<dbReference type="HOGENOM" id="CLU_2036587_0_0_12"/>
<dbReference type="RefSeq" id="WP_013313368.1">
    <property type="nucleotide sequence ID" value="NC_014484.1"/>
</dbReference>
<dbReference type="AlphaFoldDB" id="E0RQM3"/>
<reference key="1">
    <citation type="submission" date="2009-08" db="EMBL/GenBank/DDBJ databases">
        <title>The genome sequence of Spirochaeta thermophila DSM6192.</title>
        <authorList>
            <person name="Angelov A."/>
            <person name="Mientus M."/>
            <person name="Wittenberg S."/>
            <person name="Lehmann R."/>
            <person name="Liesegang H."/>
            <person name="Daniel R."/>
            <person name="Liebl W."/>
        </authorList>
    </citation>
    <scope>NUCLEOTIDE SEQUENCE</scope>
    <source>
        <strain>DSM 6192</strain>
    </source>
</reference>
<feature type="transmembrane region" description="Helical" evidence="1">
    <location>
        <begin position="64"/>
        <end position="84"/>
    </location>
</feature>
<organism evidence="2 3">
    <name type="scientific">Winmispira thermophila (strain ATCC 49972 / DSM 6192 / RI 19.B1)</name>
    <name type="common">Spirochaeta thermophila</name>
    <dbReference type="NCBI Taxonomy" id="665571"/>
    <lineage>
        <taxon>Bacteria</taxon>
        <taxon>Pseudomonadati</taxon>
        <taxon>Spirochaetota</taxon>
        <taxon>Spirochaetia</taxon>
        <taxon>Winmispirales</taxon>
        <taxon>Winmispiraceae</taxon>
        <taxon>Winmispira</taxon>
    </lineage>
</organism>
<feature type="transmembrane region" description="Helical" evidence="1">
    <location>
        <begin position="29"/>
        <end position="52"/>
    </location>
</feature>
<evidence type="ECO:0000256" key="1">
    <source>
        <dbReference type="SAM" id="Phobius"/>
    </source>
</evidence>
<name>E0RQM3_WINT6</name>
<keyword evidence="1" id="KW-1133">Transmembrane helix</keyword>
<keyword evidence="1" id="KW-0812">Transmembrane</keyword>
<protein>
    <submittedName>
        <fullName evidence="2">Uncharacterized protein</fullName>
    </submittedName>
</protein>
<feature type="transmembrane region" description="Helical" evidence="1">
    <location>
        <begin position="90"/>
        <end position="111"/>
    </location>
</feature>
<accession>E0RQM3</accession>
<dbReference type="Proteomes" id="UP000001296">
    <property type="component" value="Chromosome"/>
</dbReference>
<keyword evidence="1" id="KW-0472">Membrane</keyword>